<reference evidence="2 3" key="1">
    <citation type="submission" date="2012-11" db="EMBL/GenBank/DDBJ databases">
        <title>Whole genome sequence of Acidocella aminolytica 101 = DSM 11237.</title>
        <authorList>
            <person name="Azuma Y."/>
            <person name="Higashiura N."/>
            <person name="Hirakawa H."/>
            <person name="Matsushita K."/>
        </authorList>
    </citation>
    <scope>NUCLEOTIDE SEQUENCE [LARGE SCALE GENOMIC DNA]</scope>
    <source>
        <strain evidence="3">101 / DSM 11237</strain>
    </source>
</reference>
<feature type="region of interest" description="Disordered" evidence="1">
    <location>
        <begin position="97"/>
        <end position="140"/>
    </location>
</feature>
<dbReference type="EMBL" id="BANC01000026">
    <property type="protein sequence ID" value="GAN79698.1"/>
    <property type="molecule type" value="Genomic_DNA"/>
</dbReference>
<dbReference type="PANTHER" id="PTHR12910:SF2">
    <property type="entry name" value="NADH DEHYDROGENASE [UBIQUINONE] 1 ALPHA SUBCOMPLEX SUBUNIT 12"/>
    <property type="match status" value="1"/>
</dbReference>
<sequence>MSNAAQTPAASGPSAKARPLGLTGLIRNPGLYFLTLFRGRFVGRDEAGNQYFERPGKQRARRWVVYAGVQDPSVVPPEWHAWLHHLTDAPLAAPRRSWQRPHLPNLTGTAQSYRPSGHDYKGGQRAPASADYESWTPDQT</sequence>
<proteinExistence type="predicted"/>
<dbReference type="STRING" id="1120923.SAMN02746095_01095"/>
<dbReference type="GO" id="GO:0006979">
    <property type="term" value="P:response to oxidative stress"/>
    <property type="evidence" value="ECO:0007669"/>
    <property type="project" value="TreeGrafter"/>
</dbReference>
<dbReference type="Proteomes" id="UP000032668">
    <property type="component" value="Unassembled WGS sequence"/>
</dbReference>
<organism evidence="2 3">
    <name type="scientific">Acidocella aminolytica 101 = DSM 11237</name>
    <dbReference type="NCBI Taxonomy" id="1120923"/>
    <lineage>
        <taxon>Bacteria</taxon>
        <taxon>Pseudomonadati</taxon>
        <taxon>Pseudomonadota</taxon>
        <taxon>Alphaproteobacteria</taxon>
        <taxon>Acetobacterales</taxon>
        <taxon>Acidocellaceae</taxon>
        <taxon>Acidocella</taxon>
    </lineage>
</organism>
<dbReference type="GO" id="GO:0045271">
    <property type="term" value="C:respiratory chain complex I"/>
    <property type="evidence" value="ECO:0007669"/>
    <property type="project" value="InterPro"/>
</dbReference>
<name>A0A0D6PES2_9PROT</name>
<protein>
    <submittedName>
        <fullName evidence="2">NADH-ubiquinone oxidoreductase 17.2 kD subunit</fullName>
    </submittedName>
</protein>
<dbReference type="OrthoDB" id="9795340at2"/>
<accession>A0A0D6PES2</accession>
<evidence type="ECO:0000313" key="3">
    <source>
        <dbReference type="Proteomes" id="UP000032668"/>
    </source>
</evidence>
<dbReference type="RefSeq" id="WP_082075606.1">
    <property type="nucleotide sequence ID" value="NZ_BANC01000026.1"/>
</dbReference>
<evidence type="ECO:0000313" key="2">
    <source>
        <dbReference type="EMBL" id="GAN79698.1"/>
    </source>
</evidence>
<dbReference type="InterPro" id="IPR007763">
    <property type="entry name" value="NDUFA12"/>
</dbReference>
<dbReference type="PANTHER" id="PTHR12910">
    <property type="entry name" value="NADH-UBIQUINONE OXIDOREDUCTASE SUBUNIT B17.2"/>
    <property type="match status" value="1"/>
</dbReference>
<keyword evidence="2" id="KW-0830">Ubiquinone</keyword>
<dbReference type="NCBIfam" id="NF006040">
    <property type="entry name" value="PRK08183.1"/>
    <property type="match status" value="1"/>
</dbReference>
<evidence type="ECO:0000256" key="1">
    <source>
        <dbReference type="SAM" id="MobiDB-lite"/>
    </source>
</evidence>
<comment type="caution">
    <text evidence="2">The sequence shown here is derived from an EMBL/GenBank/DDBJ whole genome shotgun (WGS) entry which is preliminary data.</text>
</comment>
<dbReference type="Pfam" id="PF05071">
    <property type="entry name" value="NDUFA12"/>
    <property type="match status" value="1"/>
</dbReference>
<keyword evidence="3" id="KW-1185">Reference proteome</keyword>
<gene>
    <name evidence="2" type="ORF">Aam_026_004</name>
</gene>
<dbReference type="AlphaFoldDB" id="A0A0D6PES2"/>